<accession>I0JM68</accession>
<evidence type="ECO:0000313" key="9">
    <source>
        <dbReference type="Proteomes" id="UP000007397"/>
    </source>
</evidence>
<organism evidence="8 9">
    <name type="scientific">Halobacillus halophilus (strain ATCC 35676 / DSM 2266 / JCM 20832 / KCTC 3685 / LMG 17431 / NBRC 102448 / NCIMB 2269)</name>
    <name type="common">Sporosarcina halophila</name>
    <dbReference type="NCBI Taxonomy" id="866895"/>
    <lineage>
        <taxon>Bacteria</taxon>
        <taxon>Bacillati</taxon>
        <taxon>Bacillota</taxon>
        <taxon>Bacilli</taxon>
        <taxon>Bacillales</taxon>
        <taxon>Bacillaceae</taxon>
        <taxon>Halobacillus</taxon>
    </lineage>
</organism>
<dbReference type="HOGENOM" id="CLU_076854_3_2_9"/>
<evidence type="ECO:0000256" key="4">
    <source>
        <dbReference type="ARBA" id="ARBA00022618"/>
    </source>
</evidence>
<evidence type="ECO:0000256" key="1">
    <source>
        <dbReference type="ARBA" id="ARBA00004496"/>
    </source>
</evidence>
<keyword evidence="5 7" id="KW-0175">Coiled coil</keyword>
<reference evidence="8 9" key="1">
    <citation type="journal article" date="2013" name="Environ. Microbiol.">
        <title>Chloride and organic osmolytes: a hybrid strategy to cope with elevated salinities by the moderately halophilic, chloride-dependent bacterium Halobacillus halophilus.</title>
        <authorList>
            <person name="Saum S.H."/>
            <person name="Pfeiffer F."/>
            <person name="Palm P."/>
            <person name="Rampp M."/>
            <person name="Schuster S.C."/>
            <person name="Muller V."/>
            <person name="Oesterhelt D."/>
        </authorList>
    </citation>
    <scope>NUCLEOTIDE SEQUENCE [LARGE SCALE GENOMIC DNA]</scope>
    <source>
        <strain evidence="9">ATCC 35676 / DSM 2266 / JCM 20832 / KCTC 3685 / LMG 17431 / NBRC 102448 / NCIMB 2269</strain>
    </source>
</reference>
<dbReference type="PANTHER" id="PTHR35794:SF2">
    <property type="entry name" value="CELL DIVISION PROTEIN DIVIVA"/>
    <property type="match status" value="1"/>
</dbReference>
<keyword evidence="3" id="KW-0963">Cytoplasm</keyword>
<dbReference type="GO" id="GO:0051301">
    <property type="term" value="P:cell division"/>
    <property type="evidence" value="ECO:0007669"/>
    <property type="project" value="UniProtKB-KW"/>
</dbReference>
<proteinExistence type="inferred from homology"/>
<dbReference type="STRING" id="866895.HBHAL_2890"/>
<keyword evidence="9" id="KW-1185">Reference proteome</keyword>
<dbReference type="GO" id="GO:0005737">
    <property type="term" value="C:cytoplasm"/>
    <property type="evidence" value="ECO:0007669"/>
    <property type="project" value="UniProtKB-SubCell"/>
</dbReference>
<evidence type="ECO:0000256" key="5">
    <source>
        <dbReference type="ARBA" id="ARBA00023054"/>
    </source>
</evidence>
<keyword evidence="6" id="KW-0131">Cell cycle</keyword>
<name>I0JM68_HALH3</name>
<dbReference type="InterPro" id="IPR007793">
    <property type="entry name" value="DivIVA_fam"/>
</dbReference>
<evidence type="ECO:0000256" key="2">
    <source>
        <dbReference type="ARBA" id="ARBA00009008"/>
    </source>
</evidence>
<sequence length="193" mass="22664">MVETNLRMEYIWEVSGVPLTPIDIHNKEFTRGFRGYDEDEVNEFLDQIIKNYEMVIRQKKELEQEVSELNERLSHYSNIEETLNKSIEVAKETAEEVKTNANKESSLIIKEAENDASRIVNEAVEKSRRISSEVETMKKQAKFFKIRVRKLVEAQMEMIDHEGWEDMFETELDGSETLEEAIDKELTPNQNRS</sequence>
<gene>
    <name evidence="8" type="ordered locus">HBHAL_2890</name>
</gene>
<protein>
    <submittedName>
        <fullName evidence="8">Cell division initiation protein</fullName>
    </submittedName>
</protein>
<evidence type="ECO:0000313" key="8">
    <source>
        <dbReference type="EMBL" id="CCG45238.1"/>
    </source>
</evidence>
<feature type="coiled-coil region" evidence="7">
    <location>
        <begin position="45"/>
        <end position="129"/>
    </location>
</feature>
<dbReference type="PATRIC" id="fig|866895.3.peg.1909"/>
<evidence type="ECO:0000256" key="3">
    <source>
        <dbReference type="ARBA" id="ARBA00022490"/>
    </source>
</evidence>
<evidence type="ECO:0000256" key="6">
    <source>
        <dbReference type="ARBA" id="ARBA00023306"/>
    </source>
</evidence>
<dbReference type="InterPro" id="IPR019933">
    <property type="entry name" value="DivIVA_domain"/>
</dbReference>
<dbReference type="AlphaFoldDB" id="I0JM68"/>
<dbReference type="PANTHER" id="PTHR35794">
    <property type="entry name" value="CELL DIVISION PROTEIN DIVIVA"/>
    <property type="match status" value="1"/>
</dbReference>
<comment type="similarity">
    <text evidence="2">Belongs to the DivIVA family.</text>
</comment>
<dbReference type="Gene3D" id="6.10.250.660">
    <property type="match status" value="1"/>
</dbReference>
<comment type="subcellular location">
    <subcellularLocation>
        <location evidence="1">Cytoplasm</location>
    </subcellularLocation>
</comment>
<dbReference type="eggNOG" id="COG3599">
    <property type="taxonomic scope" value="Bacteria"/>
</dbReference>
<dbReference type="NCBIfam" id="TIGR03544">
    <property type="entry name" value="DivI1A_domain"/>
    <property type="match status" value="1"/>
</dbReference>
<dbReference type="Pfam" id="PF05103">
    <property type="entry name" value="DivIVA"/>
    <property type="match status" value="1"/>
</dbReference>
<keyword evidence="4 8" id="KW-0132">Cell division</keyword>
<dbReference type="Proteomes" id="UP000007397">
    <property type="component" value="Chromosome"/>
</dbReference>
<dbReference type="KEGG" id="hhd:HBHAL_2890"/>
<dbReference type="EMBL" id="HE717023">
    <property type="protein sequence ID" value="CCG45238.1"/>
    <property type="molecule type" value="Genomic_DNA"/>
</dbReference>
<evidence type="ECO:0000256" key="7">
    <source>
        <dbReference type="SAM" id="Coils"/>
    </source>
</evidence>